<protein>
    <recommendedName>
        <fullName evidence="2">histidine kinase</fullName>
        <ecNumber evidence="2">2.7.13.3</ecNumber>
    </recommendedName>
</protein>
<keyword evidence="4" id="KW-0418">Kinase</keyword>
<evidence type="ECO:0000256" key="3">
    <source>
        <dbReference type="ARBA" id="ARBA00022553"/>
    </source>
</evidence>
<name>K9TD10_9CYAN</name>
<proteinExistence type="predicted"/>
<dbReference type="eggNOG" id="COG0515">
    <property type="taxonomic scope" value="Bacteria"/>
</dbReference>
<dbReference type="InterPro" id="IPR029016">
    <property type="entry name" value="GAF-like_dom_sf"/>
</dbReference>
<dbReference type="Gene3D" id="1.10.510.10">
    <property type="entry name" value="Transferase(Phosphotransferase) domain 1"/>
    <property type="match status" value="1"/>
</dbReference>
<dbReference type="InterPro" id="IPR003661">
    <property type="entry name" value="HisK_dim/P_dom"/>
</dbReference>
<dbReference type="Gene3D" id="3.30.565.10">
    <property type="entry name" value="Histidine kinase-like ATPase, C-terminal domain"/>
    <property type="match status" value="1"/>
</dbReference>
<dbReference type="EMBL" id="CP003607">
    <property type="protein sequence ID" value="AFY80288.1"/>
    <property type="molecule type" value="Genomic_DNA"/>
</dbReference>
<dbReference type="PRINTS" id="PR00344">
    <property type="entry name" value="BCTRLSENSOR"/>
</dbReference>
<dbReference type="PROSITE" id="PS50011">
    <property type="entry name" value="PROTEIN_KINASE_DOM"/>
    <property type="match status" value="1"/>
</dbReference>
<feature type="domain" description="Protein kinase" evidence="7">
    <location>
        <begin position="7"/>
        <end position="276"/>
    </location>
</feature>
<dbReference type="SUPFAM" id="SSF55874">
    <property type="entry name" value="ATPase domain of HSP90 chaperone/DNA topoisomerase II/histidine kinase"/>
    <property type="match status" value="1"/>
</dbReference>
<dbReference type="eggNOG" id="COG4191">
    <property type="taxonomic scope" value="Bacteria"/>
</dbReference>
<dbReference type="Proteomes" id="UP000010367">
    <property type="component" value="Chromosome"/>
</dbReference>
<accession>K9TD10</accession>
<evidence type="ECO:0000256" key="6">
    <source>
        <dbReference type="SAM" id="Coils"/>
    </source>
</evidence>
<dbReference type="PROSITE" id="PS00108">
    <property type="entry name" value="PROTEIN_KINASE_ST"/>
    <property type="match status" value="1"/>
</dbReference>
<dbReference type="Pfam" id="PF13191">
    <property type="entry name" value="AAA_16"/>
    <property type="match status" value="1"/>
</dbReference>
<keyword evidence="4" id="KW-0808">Transferase</keyword>
<dbReference type="InterPro" id="IPR003018">
    <property type="entry name" value="GAF"/>
</dbReference>
<dbReference type="SMART" id="SM00065">
    <property type="entry name" value="GAF"/>
    <property type="match status" value="1"/>
</dbReference>
<dbReference type="Gene3D" id="3.40.50.300">
    <property type="entry name" value="P-loop containing nucleotide triphosphate hydrolases"/>
    <property type="match status" value="1"/>
</dbReference>
<keyword evidence="6" id="KW-0175">Coiled coil</keyword>
<dbReference type="SMART" id="SM00220">
    <property type="entry name" value="S_TKc"/>
    <property type="match status" value="1"/>
</dbReference>
<organism evidence="9 10">
    <name type="scientific">Oscillatoria acuminata PCC 6304</name>
    <dbReference type="NCBI Taxonomy" id="56110"/>
    <lineage>
        <taxon>Bacteria</taxon>
        <taxon>Bacillati</taxon>
        <taxon>Cyanobacteriota</taxon>
        <taxon>Cyanophyceae</taxon>
        <taxon>Oscillatoriophycideae</taxon>
        <taxon>Oscillatoriales</taxon>
        <taxon>Oscillatoriaceae</taxon>
        <taxon>Oscillatoria</taxon>
    </lineage>
</organism>
<keyword evidence="5" id="KW-0902">Two-component regulatory system</keyword>
<dbReference type="SUPFAM" id="SSF55781">
    <property type="entry name" value="GAF domain-like"/>
    <property type="match status" value="1"/>
</dbReference>
<evidence type="ECO:0000259" key="8">
    <source>
        <dbReference type="PROSITE" id="PS50109"/>
    </source>
</evidence>
<feature type="domain" description="Histidine kinase" evidence="8">
    <location>
        <begin position="1579"/>
        <end position="1841"/>
    </location>
</feature>
<dbReference type="PROSITE" id="PS50109">
    <property type="entry name" value="HIS_KIN"/>
    <property type="match status" value="1"/>
</dbReference>
<evidence type="ECO:0000256" key="2">
    <source>
        <dbReference type="ARBA" id="ARBA00012438"/>
    </source>
</evidence>
<dbReference type="SUPFAM" id="SSF52540">
    <property type="entry name" value="P-loop containing nucleoside triphosphate hydrolases"/>
    <property type="match status" value="1"/>
</dbReference>
<dbReference type="SUPFAM" id="SSF56112">
    <property type="entry name" value="Protein kinase-like (PK-like)"/>
    <property type="match status" value="1"/>
</dbReference>
<dbReference type="InterPro" id="IPR008271">
    <property type="entry name" value="Ser/Thr_kinase_AS"/>
</dbReference>
<evidence type="ECO:0000256" key="1">
    <source>
        <dbReference type="ARBA" id="ARBA00000085"/>
    </source>
</evidence>
<dbReference type="InterPro" id="IPR036097">
    <property type="entry name" value="HisK_dim/P_sf"/>
</dbReference>
<dbReference type="InParanoid" id="K9TD10"/>
<gene>
    <name evidence="9" type="ORF">Oscil6304_0542</name>
</gene>
<dbReference type="Pfam" id="PF00069">
    <property type="entry name" value="Pkinase"/>
    <property type="match status" value="1"/>
</dbReference>
<keyword evidence="3" id="KW-0597">Phosphoprotein</keyword>
<dbReference type="PANTHER" id="PTHR43642">
    <property type="entry name" value="HYBRID SIGNAL TRANSDUCTION HISTIDINE KINASE G"/>
    <property type="match status" value="1"/>
</dbReference>
<dbReference type="SMART" id="SM00388">
    <property type="entry name" value="HisKA"/>
    <property type="match status" value="1"/>
</dbReference>
<dbReference type="GO" id="GO:0000155">
    <property type="term" value="F:phosphorelay sensor kinase activity"/>
    <property type="evidence" value="ECO:0007669"/>
    <property type="project" value="InterPro"/>
</dbReference>
<dbReference type="InterPro" id="IPR003594">
    <property type="entry name" value="HATPase_dom"/>
</dbReference>
<dbReference type="InterPro" id="IPR036890">
    <property type="entry name" value="HATPase_C_sf"/>
</dbReference>
<evidence type="ECO:0000256" key="5">
    <source>
        <dbReference type="ARBA" id="ARBA00023012"/>
    </source>
</evidence>
<dbReference type="InterPro" id="IPR027417">
    <property type="entry name" value="P-loop_NTPase"/>
</dbReference>
<dbReference type="PATRIC" id="fig|56110.3.peg.648"/>
<dbReference type="RefSeq" id="WP_015146938.1">
    <property type="nucleotide sequence ID" value="NC_019693.1"/>
</dbReference>
<dbReference type="KEGG" id="oac:Oscil6304_0542"/>
<dbReference type="PANTHER" id="PTHR43642:SF1">
    <property type="entry name" value="HYBRID SIGNAL TRANSDUCTION HISTIDINE KINASE G"/>
    <property type="match status" value="1"/>
</dbReference>
<dbReference type="eggNOG" id="COG3899">
    <property type="taxonomic scope" value="Bacteria"/>
</dbReference>
<dbReference type="SMART" id="SM00387">
    <property type="entry name" value="HATPase_c"/>
    <property type="match status" value="1"/>
</dbReference>
<sequence length="1847" mass="208835">MNTISKYKRLEKIYEGQDTVVYRGQRTLDQTPVILKILKNEHPSLKEVINLKQEYEVSKFLDLKGAIKAYDLEKVENRLTLILEDFCGKDLSDFLANQPLDVRDVLNIGIQLADVVGQLHENHIIHKDIKPHNIIIHPVTKQVKLSDFSIASRLNREHQAIANPNSLQGTLAYMSPEQTGRMNRAIDYRSDFYSLGVTFYQMLTGQLPFVTNDPLELIHAHIAKQPVPPHQFNPEIPEAVSNIVMKLLAKTAEDRYQSAQGLKVDLEVCLNQLIYFGEIANFQAGKQDKSGRFFIPQKLYGREKEVDKLLAIFEKTCTGNVDVVMVAGYSGIGKTSLINEIHKPILQCRGYFIEGKFDPLQRNIPYTAIVKAFSDLVRQLLTETQARVEAWREKLLEALGPNSQVIIELIPEVELIIGKQPAVPALPPMETQNRFNRVFQQFVQVFTQREHPLVLFLDDLQWVDAASLKLLELLITDLDSQYLLALIAYRDNEVDATHPLMITVEELKKAGTVVHELVLQNLDKIHVQALVADTLREDQAKVKPLADLLCYKTQGNPFFLTQLFQSLYDDQLLNFDYNEGIWLWDIEQIQSRGITDLNVVELMTRNIQKLPKSTQEVLKVAACIGNRFTLDVLAIATEQSESTTATQLWKALRMGLILPISDGSRIDLAMGDRYTDHQDLDRISPPEAHSYSQSITYKFLHDRVQQAAYSLIPEEERKLTHLKLGQQLLDKIGPDEIEVNIFDIVNQLNQGMELIEKDHSREGEFLQSEAIAPVELARLNLMAGHKAKEATAYEIAAQYLTFGMELLTANSWQEEYHLSLDLQLEAAEAEYLNTNYPRATELTESLLAREIELRDRVKVYELKIQLLIVQNQMVKAIDTGLTGIAELGVPLSESPQNGQWAIELPTWTSLENLPKMTDPNKQAALRLLVAIVPAALISKPEIASLIVFTQVNLCVEHGYSELSPYVYAIYGWLLCATLTNIEAGYAAGTMAIQLVDALNAKPIKCKVYNLFDEGIKPWKDHLTKNNAFFIEGLNQGLEVGDLEYSVYHVVAYCLRLLLSGQPLDLVKKEQAKYFKFALKVKQMYGIDYLKIWKQFTDKITDEYLPSDSSRLAGEKFNQVEIIQSLIESDSKILLFNLYLANSHLGYLFNNPKEGVDYAELALPYQGSVMGMLVVAVHNFYYSLSLLAAYSLADPENCPKMLQQVEENQQKMQQWAQYAPDNFQHKYELVEAEKARVLGRVPEAMEWYDCAIASARDHEYLQEEAIANERAAEFYFHLGRSKIAQIYLMDAYAAYLRWGATAKVQQLELHYPHLLSSKRVRDSNNTESTHTTTSTTNLTTGALDLATVMKASQTLADEIIFDNLLEKLLEIVMESAGAQTGCFILEKGQKLYVEARGTVDPKEVILGLDTPFQDSNYVPVSLLTYVSRTRETLVLNQAAKRGRFMADPYLIQTQPKSLLCTPILNQGNLIGLLYLENNQTTNAFTEDRVEVLKMLCSQIAISIKNARLYANLEAATTELIGAKERLEESNHTLEEKVAQRTLELQAKNQDLQQTLKKLRQTQTQLIQTEKMSSLGQLVAGVAHEINNPVNFIYGNLIHGGEYLQDLLNLLELYEETYPEPTEEIEDRVDEIELDFLKEDFPKILMSMQAGAERIRQIVRSLRNFSRLDEADFKEVDINEGIESTVEILRHRLKEKPGCRAIALEKDYGVLPLVTCYAGQLNQVFMNILSNAIDAVEEKERKQSHGDLSDPLSGDSLPVIRICTTIEQDDVVIRITDNGTGMPDEVLSKLFDPFYTTKPVGSGTGLGLSISYQIVVEKHGGHLDCRSTLGEGSEFAIAIPLQLPPQSLS</sequence>
<evidence type="ECO:0000259" key="7">
    <source>
        <dbReference type="PROSITE" id="PS50011"/>
    </source>
</evidence>
<dbReference type="OrthoDB" id="569699at2"/>
<dbReference type="InterPro" id="IPR000719">
    <property type="entry name" value="Prot_kinase_dom"/>
</dbReference>
<dbReference type="InterPro" id="IPR053159">
    <property type="entry name" value="Hybrid_Histidine_Kinase"/>
</dbReference>
<dbReference type="HOGENOM" id="CLU_000445_34_2_3"/>
<dbReference type="InterPro" id="IPR005467">
    <property type="entry name" value="His_kinase_dom"/>
</dbReference>
<dbReference type="InterPro" id="IPR011009">
    <property type="entry name" value="Kinase-like_dom_sf"/>
</dbReference>
<evidence type="ECO:0000313" key="9">
    <source>
        <dbReference type="EMBL" id="AFY80288.1"/>
    </source>
</evidence>
<dbReference type="SUPFAM" id="SSF47384">
    <property type="entry name" value="Homodimeric domain of signal transducing histidine kinase"/>
    <property type="match status" value="1"/>
</dbReference>
<dbReference type="InterPro" id="IPR004358">
    <property type="entry name" value="Sig_transdc_His_kin-like_C"/>
</dbReference>
<dbReference type="Pfam" id="PF01590">
    <property type="entry name" value="GAF"/>
    <property type="match status" value="1"/>
</dbReference>
<dbReference type="Pfam" id="PF02518">
    <property type="entry name" value="HATPase_c"/>
    <property type="match status" value="1"/>
</dbReference>
<reference evidence="9 10" key="1">
    <citation type="submission" date="2012-06" db="EMBL/GenBank/DDBJ databases">
        <title>Finished chromosome of genome of Oscillatoria acuminata PCC 6304.</title>
        <authorList>
            <consortium name="US DOE Joint Genome Institute"/>
            <person name="Gugger M."/>
            <person name="Coursin T."/>
            <person name="Rippka R."/>
            <person name="Tandeau De Marsac N."/>
            <person name="Huntemann M."/>
            <person name="Wei C.-L."/>
            <person name="Han J."/>
            <person name="Detter J.C."/>
            <person name="Han C."/>
            <person name="Tapia R."/>
            <person name="Davenport K."/>
            <person name="Daligault H."/>
            <person name="Erkkila T."/>
            <person name="Gu W."/>
            <person name="Munk A.C.C."/>
            <person name="Teshima H."/>
            <person name="Xu Y."/>
            <person name="Chain P."/>
            <person name="Chen A."/>
            <person name="Krypides N."/>
            <person name="Mavromatis K."/>
            <person name="Markowitz V."/>
            <person name="Szeto E."/>
            <person name="Ivanova N."/>
            <person name="Mikhailova N."/>
            <person name="Ovchinnikova G."/>
            <person name="Pagani I."/>
            <person name="Pati A."/>
            <person name="Goodwin L."/>
            <person name="Peters L."/>
            <person name="Pitluck S."/>
            <person name="Woyke T."/>
            <person name="Kerfeld C."/>
        </authorList>
    </citation>
    <scope>NUCLEOTIDE SEQUENCE [LARGE SCALE GENOMIC DNA]</scope>
    <source>
        <strain evidence="9 10">PCC 6304</strain>
    </source>
</reference>
<evidence type="ECO:0000313" key="10">
    <source>
        <dbReference type="Proteomes" id="UP000010367"/>
    </source>
</evidence>
<dbReference type="CDD" id="cd00082">
    <property type="entry name" value="HisKA"/>
    <property type="match status" value="1"/>
</dbReference>
<evidence type="ECO:0000256" key="4">
    <source>
        <dbReference type="ARBA" id="ARBA00022777"/>
    </source>
</evidence>
<keyword evidence="10" id="KW-1185">Reference proteome</keyword>
<dbReference type="Gene3D" id="1.10.287.130">
    <property type="match status" value="1"/>
</dbReference>
<feature type="coiled-coil region" evidence="6">
    <location>
        <begin position="1511"/>
        <end position="1570"/>
    </location>
</feature>
<dbReference type="Gene3D" id="3.30.450.40">
    <property type="match status" value="1"/>
</dbReference>
<dbReference type="GO" id="GO:0005524">
    <property type="term" value="F:ATP binding"/>
    <property type="evidence" value="ECO:0007669"/>
    <property type="project" value="InterPro"/>
</dbReference>
<dbReference type="InterPro" id="IPR041664">
    <property type="entry name" value="AAA_16"/>
</dbReference>
<dbReference type="CDD" id="cd14014">
    <property type="entry name" value="STKc_PknB_like"/>
    <property type="match status" value="1"/>
</dbReference>
<dbReference type="STRING" id="56110.Oscil6304_0542"/>
<comment type="catalytic activity">
    <reaction evidence="1">
        <text>ATP + protein L-histidine = ADP + protein N-phospho-L-histidine.</text>
        <dbReference type="EC" id="2.7.13.3"/>
    </reaction>
</comment>
<dbReference type="EC" id="2.7.13.3" evidence="2"/>